<evidence type="ECO:0000259" key="8">
    <source>
        <dbReference type="Pfam" id="PF04101"/>
    </source>
</evidence>
<organism evidence="9 10">
    <name type="scientific">Caenorhabditis bovis</name>
    <dbReference type="NCBI Taxonomy" id="2654633"/>
    <lineage>
        <taxon>Eukaryota</taxon>
        <taxon>Metazoa</taxon>
        <taxon>Ecdysozoa</taxon>
        <taxon>Nematoda</taxon>
        <taxon>Chromadorea</taxon>
        <taxon>Rhabditida</taxon>
        <taxon>Rhabditina</taxon>
        <taxon>Rhabditomorpha</taxon>
        <taxon>Rhabditoidea</taxon>
        <taxon>Rhabditidae</taxon>
        <taxon>Peloderinae</taxon>
        <taxon>Caenorhabditis</taxon>
    </lineage>
</organism>
<dbReference type="InterPro" id="IPR039042">
    <property type="entry name" value="Alg13-like"/>
</dbReference>
<keyword evidence="7" id="KW-0256">Endoplasmic reticulum</keyword>
<reference evidence="9 10" key="1">
    <citation type="submission" date="2020-04" db="EMBL/GenBank/DDBJ databases">
        <authorList>
            <person name="Laetsch R D."/>
            <person name="Stevens L."/>
            <person name="Kumar S."/>
            <person name="Blaxter L. M."/>
        </authorList>
    </citation>
    <scope>NUCLEOTIDE SEQUENCE [LARGE SCALE GENOMIC DNA]</scope>
</reference>
<evidence type="ECO:0000256" key="5">
    <source>
        <dbReference type="ARBA" id="ARBA00022676"/>
    </source>
</evidence>
<evidence type="ECO:0000313" key="10">
    <source>
        <dbReference type="Proteomes" id="UP000494206"/>
    </source>
</evidence>
<proteinExistence type="inferred from homology"/>
<accession>A0A8S1E5H7</accession>
<evidence type="ECO:0000256" key="2">
    <source>
        <dbReference type="ARBA" id="ARBA00006962"/>
    </source>
</evidence>
<dbReference type="Proteomes" id="UP000494206">
    <property type="component" value="Unassembled WGS sequence"/>
</dbReference>
<dbReference type="EC" id="2.4.1.141" evidence="3"/>
<keyword evidence="6" id="KW-0808">Transferase</keyword>
<evidence type="ECO:0000256" key="4">
    <source>
        <dbReference type="ARBA" id="ARBA00017468"/>
    </source>
</evidence>
<dbReference type="OrthoDB" id="20273at2759"/>
<dbReference type="InterPro" id="IPR007235">
    <property type="entry name" value="Glyco_trans_28_C"/>
</dbReference>
<dbReference type="AlphaFoldDB" id="A0A8S1E5H7"/>
<sequence>MTCFVTVGTTLFEDLINEVLSDQCLTELRKLGIHKLKIQIGHGNFNDAVKQKFFNNTQLDEGNSKHDDIEIEYFRFLPNLNDNMKEAMIIIGHAGAGTCLEVLRLNKPFIVVINEKLMDNHQAELAMKLSEGLHLLHCTPTSLSSTISNPCLFALIPFEPISQKRVATFIDQRMGIVRN</sequence>
<dbReference type="EMBL" id="CADEPM010000001">
    <property type="protein sequence ID" value="CAB3397042.1"/>
    <property type="molecule type" value="Genomic_DNA"/>
</dbReference>
<dbReference type="Pfam" id="PF04101">
    <property type="entry name" value="Glyco_tran_28_C"/>
    <property type="match status" value="1"/>
</dbReference>
<gene>
    <name evidence="9" type="ORF">CBOVIS_LOCUS512</name>
</gene>
<comment type="subcellular location">
    <subcellularLocation>
        <location evidence="1">Endoplasmic reticulum</location>
    </subcellularLocation>
</comment>
<evidence type="ECO:0000256" key="7">
    <source>
        <dbReference type="ARBA" id="ARBA00022824"/>
    </source>
</evidence>
<comment type="similarity">
    <text evidence="2">Belongs to the glycosyltransferase 28 family.</text>
</comment>
<dbReference type="GO" id="GO:0004577">
    <property type="term" value="F:N-acetylglucosaminyldiphosphodolichol N-acetylglucosaminyltransferase activity"/>
    <property type="evidence" value="ECO:0007669"/>
    <property type="project" value="UniProtKB-EC"/>
</dbReference>
<name>A0A8S1E5H7_9PELO</name>
<evidence type="ECO:0000256" key="1">
    <source>
        <dbReference type="ARBA" id="ARBA00004240"/>
    </source>
</evidence>
<keyword evidence="10" id="KW-1185">Reference proteome</keyword>
<dbReference type="Gene3D" id="3.40.50.2000">
    <property type="entry name" value="Glycogen Phosphorylase B"/>
    <property type="match status" value="1"/>
</dbReference>
<dbReference type="PANTHER" id="PTHR12867">
    <property type="entry name" value="GLYCOSYL TRANSFERASE-RELATED"/>
    <property type="match status" value="1"/>
</dbReference>
<dbReference type="PANTHER" id="PTHR12867:SF6">
    <property type="entry name" value="N-ACETYLGLUCOSAMINYLDIPHOSPHODOLICHOL N-ACETYLGLUCOSAMINYLTRANSFERASE"/>
    <property type="match status" value="1"/>
</dbReference>
<evidence type="ECO:0000256" key="6">
    <source>
        <dbReference type="ARBA" id="ARBA00022679"/>
    </source>
</evidence>
<feature type="domain" description="Glycosyl transferase family 28 C-terminal" evidence="8">
    <location>
        <begin position="2"/>
        <end position="163"/>
    </location>
</feature>
<comment type="caution">
    <text evidence="9">The sequence shown here is derived from an EMBL/GenBank/DDBJ whole genome shotgun (WGS) entry which is preliminary data.</text>
</comment>
<keyword evidence="5" id="KW-0328">Glycosyltransferase</keyword>
<evidence type="ECO:0000313" key="9">
    <source>
        <dbReference type="EMBL" id="CAB3397042.1"/>
    </source>
</evidence>
<dbReference type="GO" id="GO:0005783">
    <property type="term" value="C:endoplasmic reticulum"/>
    <property type="evidence" value="ECO:0007669"/>
    <property type="project" value="UniProtKB-SubCell"/>
</dbReference>
<dbReference type="SUPFAM" id="SSF53756">
    <property type="entry name" value="UDP-Glycosyltransferase/glycogen phosphorylase"/>
    <property type="match status" value="1"/>
</dbReference>
<evidence type="ECO:0000256" key="3">
    <source>
        <dbReference type="ARBA" id="ARBA00012614"/>
    </source>
</evidence>
<dbReference type="GO" id="GO:0006488">
    <property type="term" value="P:dolichol-linked oligosaccharide biosynthetic process"/>
    <property type="evidence" value="ECO:0007669"/>
    <property type="project" value="InterPro"/>
</dbReference>
<protein>
    <recommendedName>
        <fullName evidence="4">UDP-N-acetylglucosamine transferase subunit ALG13</fullName>
        <ecNumber evidence="3">2.4.1.141</ecNumber>
    </recommendedName>
</protein>